<dbReference type="InterPro" id="IPR050368">
    <property type="entry name" value="ClC-type_chloride_channel"/>
</dbReference>
<dbReference type="Pfam" id="PF00654">
    <property type="entry name" value="Voltage_CLC"/>
    <property type="match status" value="1"/>
</dbReference>
<dbReference type="InterPro" id="IPR001807">
    <property type="entry name" value="ClC"/>
</dbReference>
<feature type="transmembrane region" description="Helical" evidence="10">
    <location>
        <begin position="302"/>
        <end position="322"/>
    </location>
</feature>
<organism evidence="11 12">
    <name type="scientific">Terrimicrobium sacchariphilum</name>
    <dbReference type="NCBI Taxonomy" id="690879"/>
    <lineage>
        <taxon>Bacteria</taxon>
        <taxon>Pseudomonadati</taxon>
        <taxon>Verrucomicrobiota</taxon>
        <taxon>Terrimicrobiia</taxon>
        <taxon>Terrimicrobiales</taxon>
        <taxon>Terrimicrobiaceae</taxon>
        <taxon>Terrimicrobium</taxon>
    </lineage>
</organism>
<dbReference type="OrthoDB" id="9812438at2"/>
<keyword evidence="8" id="KW-0868">Chloride</keyword>
<accession>A0A146GBQ7</accession>
<evidence type="ECO:0000313" key="12">
    <source>
        <dbReference type="Proteomes" id="UP000076023"/>
    </source>
</evidence>
<evidence type="ECO:0000256" key="2">
    <source>
        <dbReference type="ARBA" id="ARBA00022448"/>
    </source>
</evidence>
<comment type="caution">
    <text evidence="11">The sequence shown here is derived from an EMBL/GenBank/DDBJ whole genome shotgun (WGS) entry which is preliminary data.</text>
</comment>
<reference evidence="12" key="1">
    <citation type="journal article" date="2017" name="Genome Announc.">
        <title>Draft Genome Sequence of Terrimicrobium sacchariphilum NM-5T, a Facultative Anaerobic Soil Bacterium of the Class Spartobacteria.</title>
        <authorList>
            <person name="Qiu Y.L."/>
            <person name="Tourlousse D.M."/>
            <person name="Matsuura N."/>
            <person name="Ohashi A."/>
            <person name="Sekiguchi Y."/>
        </authorList>
    </citation>
    <scope>NUCLEOTIDE SEQUENCE [LARGE SCALE GENOMIC DNA]</scope>
    <source>
        <strain evidence="12">NM-5</strain>
    </source>
</reference>
<keyword evidence="5" id="KW-0406">Ion transport</keyword>
<evidence type="ECO:0000256" key="9">
    <source>
        <dbReference type="ARBA" id="ARBA00023303"/>
    </source>
</evidence>
<feature type="transmembrane region" description="Helical" evidence="10">
    <location>
        <begin position="361"/>
        <end position="386"/>
    </location>
</feature>
<evidence type="ECO:0000256" key="7">
    <source>
        <dbReference type="ARBA" id="ARBA00023173"/>
    </source>
</evidence>
<dbReference type="EMBL" id="BDCO01000003">
    <property type="protein sequence ID" value="GAT35035.1"/>
    <property type="molecule type" value="Genomic_DNA"/>
</dbReference>
<evidence type="ECO:0000256" key="3">
    <source>
        <dbReference type="ARBA" id="ARBA00022692"/>
    </source>
</evidence>
<feature type="transmembrane region" description="Helical" evidence="10">
    <location>
        <begin position="265"/>
        <end position="290"/>
    </location>
</feature>
<evidence type="ECO:0000256" key="1">
    <source>
        <dbReference type="ARBA" id="ARBA00004141"/>
    </source>
</evidence>
<evidence type="ECO:0000256" key="10">
    <source>
        <dbReference type="SAM" id="Phobius"/>
    </source>
</evidence>
<name>A0A146GBQ7_TERSA</name>
<keyword evidence="3 10" id="KW-0812">Transmembrane</keyword>
<comment type="subcellular location">
    <subcellularLocation>
        <location evidence="1">Membrane</location>
        <topology evidence="1">Multi-pass membrane protein</topology>
    </subcellularLocation>
</comment>
<sequence length="432" mass="45590">MKLEVRRNLSQIAGTALIGLCAGLVAVFFHIAMERTFDYLIRTPSTQNHWWFGYTTIFLMVAGAALTGFLISRFAPDAPGSGIPQVKAAYHSGRLDFSWNLIWVKFLGGVLSIGTGSSLGREGPTIHIGAAIASKVANILGEDKAAKANAVCAGSAAGLSAAFNSPLAGVTLVLEEIAGGKNQHKFAGRSLLAAALAASVVFFLSHDQACLPIGKDLLLSWKVMALAPVVAIFSGFCGLTFQYFTLRLRNRMKHIKLPMPFKLALGAFLAGLVALLCFRLVGYVGVFALGEVTLQKALNHEVIWQAALVLLIGKIIATSLCYGTGGCGGIFAPIVFFGAMAGLVVGGVATPFLALTPDDQVLLALVGITGALGAVVRAPITSILIVMEMTWQIHVLPALMIAAVISVFLNRTCFQANFYDAALLQDGIKIPD</sequence>
<dbReference type="Gene3D" id="1.10.3080.10">
    <property type="entry name" value="Clc chloride channel"/>
    <property type="match status" value="1"/>
</dbReference>
<evidence type="ECO:0000256" key="4">
    <source>
        <dbReference type="ARBA" id="ARBA00022989"/>
    </source>
</evidence>
<dbReference type="AlphaFoldDB" id="A0A146GBQ7"/>
<keyword evidence="4 10" id="KW-1133">Transmembrane helix</keyword>
<protein>
    <submittedName>
        <fullName evidence="11">Chloride channel protein, CIC family</fullName>
    </submittedName>
</protein>
<dbReference type="RefSeq" id="WP_153811518.1">
    <property type="nucleotide sequence ID" value="NZ_BDCO01000003.1"/>
</dbReference>
<keyword evidence="12" id="KW-1185">Reference proteome</keyword>
<feature type="transmembrane region" description="Helical" evidence="10">
    <location>
        <begin position="51"/>
        <end position="71"/>
    </location>
</feature>
<evidence type="ECO:0000256" key="8">
    <source>
        <dbReference type="ARBA" id="ARBA00023214"/>
    </source>
</evidence>
<evidence type="ECO:0000256" key="6">
    <source>
        <dbReference type="ARBA" id="ARBA00023136"/>
    </source>
</evidence>
<dbReference type="Proteomes" id="UP000076023">
    <property type="component" value="Unassembled WGS sequence"/>
</dbReference>
<dbReference type="GO" id="GO:0005254">
    <property type="term" value="F:chloride channel activity"/>
    <property type="evidence" value="ECO:0007669"/>
    <property type="project" value="UniProtKB-KW"/>
</dbReference>
<dbReference type="InParanoid" id="A0A146GBQ7"/>
<feature type="transmembrane region" description="Helical" evidence="10">
    <location>
        <begin position="393"/>
        <end position="409"/>
    </location>
</feature>
<proteinExistence type="predicted"/>
<feature type="transmembrane region" description="Helical" evidence="10">
    <location>
        <begin position="12"/>
        <end position="31"/>
    </location>
</feature>
<dbReference type="InterPro" id="IPR014743">
    <property type="entry name" value="Cl-channel_core"/>
</dbReference>
<dbReference type="PANTHER" id="PTHR43427:SF6">
    <property type="entry name" value="CHLORIDE CHANNEL PROTEIN CLC-E"/>
    <property type="match status" value="1"/>
</dbReference>
<evidence type="ECO:0000256" key="5">
    <source>
        <dbReference type="ARBA" id="ARBA00023065"/>
    </source>
</evidence>
<keyword evidence="9" id="KW-0407">Ion channel</keyword>
<evidence type="ECO:0000313" key="11">
    <source>
        <dbReference type="EMBL" id="GAT35035.1"/>
    </source>
</evidence>
<dbReference type="PANTHER" id="PTHR43427">
    <property type="entry name" value="CHLORIDE CHANNEL PROTEIN CLC-E"/>
    <property type="match status" value="1"/>
</dbReference>
<keyword evidence="2" id="KW-0813">Transport</keyword>
<gene>
    <name evidence="11" type="ORF">TSACC_395</name>
</gene>
<dbReference type="PRINTS" id="PR00762">
    <property type="entry name" value="CLCHANNEL"/>
</dbReference>
<dbReference type="SUPFAM" id="SSF81340">
    <property type="entry name" value="Clc chloride channel"/>
    <property type="match status" value="1"/>
</dbReference>
<keyword evidence="6 10" id="KW-0472">Membrane</keyword>
<feature type="transmembrane region" description="Helical" evidence="10">
    <location>
        <begin position="334"/>
        <end position="355"/>
    </location>
</feature>
<dbReference type="STRING" id="690879.TSACC_395"/>
<feature type="transmembrane region" description="Helical" evidence="10">
    <location>
        <begin position="186"/>
        <end position="205"/>
    </location>
</feature>
<dbReference type="GO" id="GO:0034707">
    <property type="term" value="C:chloride channel complex"/>
    <property type="evidence" value="ECO:0007669"/>
    <property type="project" value="UniProtKB-KW"/>
</dbReference>
<feature type="transmembrane region" description="Helical" evidence="10">
    <location>
        <begin position="225"/>
        <end position="244"/>
    </location>
</feature>
<keyword evidence="7" id="KW-0869">Chloride channel</keyword>